<reference evidence="2" key="1">
    <citation type="submission" date="2018-05" db="EMBL/GenBank/DDBJ databases">
        <authorList>
            <person name="Lanie J.A."/>
            <person name="Ng W.-L."/>
            <person name="Kazmierczak K.M."/>
            <person name="Andrzejewski T.M."/>
            <person name="Davidsen T.M."/>
            <person name="Wayne K.J."/>
            <person name="Tettelin H."/>
            <person name="Glass J.I."/>
            <person name="Rusch D."/>
            <person name="Podicherti R."/>
            <person name="Tsui H.-C.T."/>
            <person name="Winkler M.E."/>
        </authorList>
    </citation>
    <scope>NUCLEOTIDE SEQUENCE</scope>
</reference>
<accession>A0A382HVS6</accession>
<organism evidence="2">
    <name type="scientific">marine metagenome</name>
    <dbReference type="NCBI Taxonomy" id="408172"/>
    <lineage>
        <taxon>unclassified sequences</taxon>
        <taxon>metagenomes</taxon>
        <taxon>ecological metagenomes</taxon>
    </lineage>
</organism>
<evidence type="ECO:0000313" key="2">
    <source>
        <dbReference type="EMBL" id="SVB91027.1"/>
    </source>
</evidence>
<protein>
    <submittedName>
        <fullName evidence="2">Uncharacterized protein</fullName>
    </submittedName>
</protein>
<keyword evidence="1" id="KW-0812">Transmembrane</keyword>
<evidence type="ECO:0000256" key="1">
    <source>
        <dbReference type="SAM" id="Phobius"/>
    </source>
</evidence>
<name>A0A382HVS6_9ZZZZ</name>
<gene>
    <name evidence="2" type="ORF">METZ01_LOCUS243881</name>
</gene>
<keyword evidence="1" id="KW-1133">Transmembrane helix</keyword>
<feature type="transmembrane region" description="Helical" evidence="1">
    <location>
        <begin position="29"/>
        <end position="47"/>
    </location>
</feature>
<keyword evidence="1" id="KW-0472">Membrane</keyword>
<dbReference type="AlphaFoldDB" id="A0A382HVS6"/>
<proteinExistence type="predicted"/>
<dbReference type="EMBL" id="UINC01063412">
    <property type="protein sequence ID" value="SVB91027.1"/>
    <property type="molecule type" value="Genomic_DNA"/>
</dbReference>
<feature type="non-terminal residue" evidence="2">
    <location>
        <position position="96"/>
    </location>
</feature>
<sequence length="96" mass="11182">MSKNITTSLPVTPSFGETMRPGRWWIEPLAVFIGLSFFITYGTWAAFQGEYYHFGNYLSPFYSPELFGESHHAVFGPKPSWWLSWLPWSPAFLILW</sequence>